<reference evidence="9 10" key="1">
    <citation type="journal article" date="2011" name="J. Bacteriol.">
        <title>Draft genome sequence of the anoxygenic filamentous phototrophic bacterium Oscillochloris trichoides subsp. DG-6.</title>
        <authorList>
            <person name="Kuznetsov B.B."/>
            <person name="Ivanovsky R.N."/>
            <person name="Keppen O.I."/>
            <person name="Sukhacheva M.V."/>
            <person name="Bumazhkin B.K."/>
            <person name="Patutina E.O."/>
            <person name="Beletsky A.V."/>
            <person name="Mardanov A.V."/>
            <person name="Baslerov R.V."/>
            <person name="Panteleeva A.N."/>
            <person name="Kolganova T.V."/>
            <person name="Ravin N.V."/>
            <person name="Skryabin K.G."/>
        </authorList>
    </citation>
    <scope>NUCLEOTIDE SEQUENCE [LARGE SCALE GENOMIC DNA]</scope>
    <source>
        <strain evidence="9 10">DG-6</strain>
    </source>
</reference>
<accession>E1IDV6</accession>
<keyword evidence="6" id="KW-0333">Golgi apparatus</keyword>
<dbReference type="AlphaFoldDB" id="E1IDV6"/>
<dbReference type="eggNOG" id="COG2340">
    <property type="taxonomic scope" value="Bacteria"/>
</dbReference>
<dbReference type="HOGENOM" id="CLU_528777_0_0_0"/>
<evidence type="ECO:0000256" key="7">
    <source>
        <dbReference type="ARBA" id="ARBA00023136"/>
    </source>
</evidence>
<protein>
    <submittedName>
        <fullName evidence="9">Uncharacterized protein</fullName>
    </submittedName>
</protein>
<keyword evidence="10" id="KW-1185">Reference proteome</keyword>
<evidence type="ECO:0000256" key="4">
    <source>
        <dbReference type="ARBA" id="ARBA00022968"/>
    </source>
</evidence>
<dbReference type="InterPro" id="IPR026071">
    <property type="entry name" value="Glyco_Hydrolase_99"/>
</dbReference>
<keyword evidence="8" id="KW-0732">Signal</keyword>
<dbReference type="GO" id="GO:0004559">
    <property type="term" value="F:alpha-mannosidase activity"/>
    <property type="evidence" value="ECO:0007669"/>
    <property type="project" value="TreeGrafter"/>
</dbReference>
<dbReference type="OrthoDB" id="9816424at2"/>
<comment type="subcellular location">
    <subcellularLocation>
        <location evidence="1">Golgi apparatus membrane</location>
        <topology evidence="1">Single-pass type II membrane protein</topology>
    </subcellularLocation>
</comment>
<evidence type="ECO:0000256" key="8">
    <source>
        <dbReference type="SAM" id="SignalP"/>
    </source>
</evidence>
<dbReference type="eggNOG" id="COG4991">
    <property type="taxonomic scope" value="Bacteria"/>
</dbReference>
<dbReference type="EMBL" id="ADVR01000047">
    <property type="protein sequence ID" value="EFO80625.1"/>
    <property type="molecule type" value="Genomic_DNA"/>
</dbReference>
<dbReference type="PANTHER" id="PTHR13572:SF4">
    <property type="entry name" value="RE57134P"/>
    <property type="match status" value="1"/>
</dbReference>
<comment type="caution">
    <text evidence="9">The sequence shown here is derived from an EMBL/GenBank/DDBJ whole genome shotgun (WGS) entry which is preliminary data.</text>
</comment>
<gene>
    <name evidence="9" type="ORF">OSCT_1507</name>
</gene>
<evidence type="ECO:0000256" key="3">
    <source>
        <dbReference type="ARBA" id="ARBA00022801"/>
    </source>
</evidence>
<feature type="signal peptide" evidence="8">
    <location>
        <begin position="1"/>
        <end position="31"/>
    </location>
</feature>
<keyword evidence="3" id="KW-0378">Hydrolase</keyword>
<proteinExistence type="predicted"/>
<sequence>MHPQRLVGWLAPLLVLAAFAAFLAAPPPARAVSDRPIMAFYYPWWEKSDWNYSRMSDLPAPTYSGGDDETLKRHIQQADDAGIDALICTWFGPDEERLNKRCLRMMELAPQMGRDLQFAIIPDQSAWGTLQNVDNLARAIGVLQRDFMSKPNYLTFQGKPVVFWFYPPSLGNLDTWKQLRAKADPNRQQYWFGGTDDFSFLEVYDALYYFDITWESRPGAAMASYAGRLDRYNKANGQNRPFIATVMPGYDDIKYRNGHARDRQGGEYYRGTWQTAIDRNAQAVVLTSFNEFFEGSHIEPSEQFGDLYLRLTKELSDKFRAEVGRGPCQTFPETGFSVCGRILEYWQQNGGLPVFGFPIGPQQMVMIEGKPFQAQEFERNRLELHPENARPYDVLLGRLGVDVLVRQSRDWQQFSKVTSAPNGCLYFADTGHSLCEPFLTYWKTHGLEFDGRSGYSHGESLALFGMPISEPQTEVLSDGNSYTVQWFERARFESHPQNRPPYHVLLGLLGVEIKK</sequence>
<keyword evidence="7" id="KW-0472">Membrane</keyword>
<evidence type="ECO:0000256" key="5">
    <source>
        <dbReference type="ARBA" id="ARBA00022989"/>
    </source>
</evidence>
<evidence type="ECO:0000313" key="10">
    <source>
        <dbReference type="Proteomes" id="UP000054010"/>
    </source>
</evidence>
<evidence type="ECO:0000313" key="9">
    <source>
        <dbReference type="EMBL" id="EFO80625.1"/>
    </source>
</evidence>
<name>E1IDV6_9CHLR</name>
<dbReference type="Pfam" id="PF16317">
    <property type="entry name" value="Glyco_hydro_99"/>
    <property type="match status" value="1"/>
</dbReference>
<dbReference type="Proteomes" id="UP000054010">
    <property type="component" value="Unassembled WGS sequence"/>
</dbReference>
<keyword evidence="4" id="KW-0735">Signal-anchor</keyword>
<dbReference type="STRING" id="765420.OSCT_1507"/>
<evidence type="ECO:0000256" key="6">
    <source>
        <dbReference type="ARBA" id="ARBA00023034"/>
    </source>
</evidence>
<organism evidence="9 10">
    <name type="scientific">Oscillochloris trichoides DG-6</name>
    <dbReference type="NCBI Taxonomy" id="765420"/>
    <lineage>
        <taxon>Bacteria</taxon>
        <taxon>Bacillati</taxon>
        <taxon>Chloroflexota</taxon>
        <taxon>Chloroflexia</taxon>
        <taxon>Chloroflexales</taxon>
        <taxon>Chloroflexineae</taxon>
        <taxon>Oscillochloridaceae</taxon>
        <taxon>Oscillochloris</taxon>
    </lineage>
</organism>
<dbReference type="PANTHER" id="PTHR13572">
    <property type="entry name" value="ENDO-ALPHA-1,2-MANNOSIDASE"/>
    <property type="match status" value="1"/>
</dbReference>
<feature type="chain" id="PRO_5003146839" evidence="8">
    <location>
        <begin position="32"/>
        <end position="515"/>
    </location>
</feature>
<dbReference type="Gene3D" id="3.20.20.80">
    <property type="entry name" value="Glycosidases"/>
    <property type="match status" value="1"/>
</dbReference>
<keyword evidence="5" id="KW-1133">Transmembrane helix</keyword>
<evidence type="ECO:0000256" key="1">
    <source>
        <dbReference type="ARBA" id="ARBA00004323"/>
    </source>
</evidence>
<keyword evidence="2" id="KW-0812">Transmembrane</keyword>
<evidence type="ECO:0000256" key="2">
    <source>
        <dbReference type="ARBA" id="ARBA00022692"/>
    </source>
</evidence>